<dbReference type="PROSITE" id="PS50045">
    <property type="entry name" value="SIGMA54_INTERACT_4"/>
    <property type="match status" value="1"/>
</dbReference>
<dbReference type="SUPFAM" id="SSF63520">
    <property type="entry name" value="PTS-regulatory domain, PRD"/>
    <property type="match status" value="1"/>
</dbReference>
<dbReference type="InterPro" id="IPR004701">
    <property type="entry name" value="PTS_EIIA_man-typ"/>
</dbReference>
<dbReference type="InterPro" id="IPR011608">
    <property type="entry name" value="PRD"/>
</dbReference>
<keyword evidence="3" id="KW-0067">ATP-binding</keyword>
<dbReference type="SMART" id="SM00382">
    <property type="entry name" value="AAA"/>
    <property type="match status" value="1"/>
</dbReference>
<dbReference type="InterPro" id="IPR027417">
    <property type="entry name" value="P-loop_NTPase"/>
</dbReference>
<keyword evidence="2" id="KW-0547">Nucleotide-binding</keyword>
<feature type="domain" description="Sigma-54 factor interaction" evidence="4">
    <location>
        <begin position="155"/>
        <end position="389"/>
    </location>
</feature>
<dbReference type="RefSeq" id="WP_269311630.1">
    <property type="nucleotide sequence ID" value="NZ_CP114052.1"/>
</dbReference>
<feature type="domain" description="PTS EIIA type-2" evidence="5">
    <location>
        <begin position="867"/>
        <end position="1003"/>
    </location>
</feature>
<evidence type="ECO:0000259" key="7">
    <source>
        <dbReference type="PROSITE" id="PS51372"/>
    </source>
</evidence>
<dbReference type="SUPFAM" id="SSF53062">
    <property type="entry name" value="PTS system fructose IIA component-like"/>
    <property type="match status" value="1"/>
</dbReference>
<dbReference type="PROSITE" id="PS51372">
    <property type="entry name" value="PRD_2"/>
    <property type="match status" value="1"/>
</dbReference>
<dbReference type="PROSITE" id="PS00676">
    <property type="entry name" value="SIGMA54_INTERACT_2"/>
    <property type="match status" value="1"/>
</dbReference>
<dbReference type="Gene3D" id="3.40.50.510">
    <property type="entry name" value="Phosphotransferase system, mannose-type IIA component"/>
    <property type="match status" value="1"/>
</dbReference>
<dbReference type="Pfam" id="PF00158">
    <property type="entry name" value="Sigma54_activat"/>
    <property type="match status" value="1"/>
</dbReference>
<dbReference type="PANTHER" id="PTHR32071">
    <property type="entry name" value="TRANSCRIPTIONAL REGULATORY PROTEIN"/>
    <property type="match status" value="1"/>
</dbReference>
<dbReference type="Proteomes" id="UP001164187">
    <property type="component" value="Chromosome"/>
</dbReference>
<dbReference type="InterPro" id="IPR003593">
    <property type="entry name" value="AAA+_ATPase"/>
</dbReference>
<protein>
    <submittedName>
        <fullName evidence="8">Sigma 54-interacting transcriptional regulator</fullName>
    </submittedName>
</protein>
<organism evidence="8 9">
    <name type="scientific">Peptostreptococcus equinus</name>
    <dbReference type="NCBI Taxonomy" id="3003601"/>
    <lineage>
        <taxon>Bacteria</taxon>
        <taxon>Bacillati</taxon>
        <taxon>Bacillota</taxon>
        <taxon>Clostridia</taxon>
        <taxon>Peptostreptococcales</taxon>
        <taxon>Peptostreptococcaceae</taxon>
        <taxon>Peptostreptococcus</taxon>
    </lineage>
</organism>
<evidence type="ECO:0000259" key="6">
    <source>
        <dbReference type="PROSITE" id="PS51096"/>
    </source>
</evidence>
<dbReference type="Pfam" id="PF00359">
    <property type="entry name" value="PTS_EIIA_2"/>
    <property type="match status" value="1"/>
</dbReference>
<keyword evidence="9" id="KW-1185">Reference proteome</keyword>
<name>A0ABY7JNI0_9FIRM</name>
<dbReference type="SUPFAM" id="SSF52540">
    <property type="entry name" value="P-loop containing nucleoside triphosphate hydrolases"/>
    <property type="match status" value="1"/>
</dbReference>
<dbReference type="PROSITE" id="PS51096">
    <property type="entry name" value="PTS_EIIA_TYPE_4"/>
    <property type="match status" value="1"/>
</dbReference>
<gene>
    <name evidence="8" type="ORF">O0R46_00125</name>
</gene>
<keyword evidence="1" id="KW-0808">Transferase</keyword>
<feature type="domain" description="PTS EIIA type-4" evidence="6">
    <location>
        <begin position="612"/>
        <end position="756"/>
    </location>
</feature>
<evidence type="ECO:0000259" key="4">
    <source>
        <dbReference type="PROSITE" id="PS50045"/>
    </source>
</evidence>
<dbReference type="PROSITE" id="PS51094">
    <property type="entry name" value="PTS_EIIA_TYPE_2"/>
    <property type="match status" value="1"/>
</dbReference>
<dbReference type="CDD" id="cd00009">
    <property type="entry name" value="AAA"/>
    <property type="match status" value="1"/>
</dbReference>
<dbReference type="InterPro" id="IPR016152">
    <property type="entry name" value="PTrfase/Anion_transptr"/>
</dbReference>
<feature type="domain" description="PRD" evidence="7">
    <location>
        <begin position="505"/>
        <end position="609"/>
    </location>
</feature>
<dbReference type="Gene3D" id="3.40.930.10">
    <property type="entry name" value="Mannitol-specific EII, Chain A"/>
    <property type="match status" value="1"/>
</dbReference>
<accession>A0ABY7JNI0</accession>
<sequence>MKNDLIKLIKNEDKKNPFTDQQLADILSISRSKLTGMRLELNIASSSDRRKGLLHKEVSKIKKANPELNDRAITEILIKKGYKISRSLVRSILSSIENQTKNVKIESNKIKIEDKNNIISKEIEKNTHNTYIGKNKSKIKRIDNREIEQDAFADLIGFDGSLKEKIAMLKSAMMYPPNGLHTILHGQTGVGKSDMAECMYKFSTYNGFKKKSSPFVIFNCADYAENPNLLIGHLFGVKKGAYTGADVSKEGIVEKADGGILFLDEIHRLPSSGQEILFSLIDRGVYRRLGESNFERRAKVLIICATTGDPNSDLLATFKRRIPVTVEIPKLDDRPKEERFNLILRFFKLESRRVNKNFIITKSAIEKLMDYDCKGNIGQLKSDIQVTCARAFSKLELGEDTVYVDDYSLRRNIREFDNNSGYNWIEDVFIDISDAKNSFGSFYNKSISEIYQYAEKELKILGKGNYSDEELRNIFIRKIDQKFDDIISNRDILGNMNLETYFNGNVPSEVMDIIDKVDDVLKNQYKHINQSLYPALAIHIDHTLRRIREGKKILNPSLAKISKKMPNEFEIARYISGITENISGLTLPDDELGYLAYYVNKFCMVEEKVSGNVKVLIASHGKVGIEMSKVVNFLMGMECTYGVEMPLEYSAKEGLEICLSNIANIEANNGMIILVDMGSLVIIGNEIEKRYGIKTNTVSRADTLLAMEIGKMAAIEQKSFDEIVSYLDSIKDCEVNKTEGQISNEINVSDKSKEKAIISLCLSGHGNAVNIKQILERKIYDKAIDIKVIALGLFDEIDIEKRICKLEEDYQILCIVGTIEAKYNNIPFIKYSSIMKEEGVNEIYSLYRKSIGSIEHEDIKSSGNLSDMIDKDFIFEKFEGISKEYVIDTMVSKLEEAGYVDSKFILSLYKRESMGTLVFNNRIAIPHGLPENVIKPVIAIAKLSKPIFWDNEYMVDLVALIAAKEENQEEMRTLFTILGDEDEINTVLHSDTKDEIYQVFSKTK</sequence>
<dbReference type="Gene3D" id="1.10.10.60">
    <property type="entry name" value="Homeodomain-like"/>
    <property type="match status" value="1"/>
</dbReference>
<evidence type="ECO:0000313" key="8">
    <source>
        <dbReference type="EMBL" id="WAW14938.1"/>
    </source>
</evidence>
<dbReference type="SUPFAM" id="SSF55804">
    <property type="entry name" value="Phoshotransferase/anion transport protein"/>
    <property type="match status" value="1"/>
</dbReference>
<evidence type="ECO:0000256" key="1">
    <source>
        <dbReference type="ARBA" id="ARBA00022679"/>
    </source>
</evidence>
<evidence type="ECO:0000313" key="9">
    <source>
        <dbReference type="Proteomes" id="UP001164187"/>
    </source>
</evidence>
<dbReference type="InterPro" id="IPR025943">
    <property type="entry name" value="Sigma_54_int_dom_ATP-bd_2"/>
</dbReference>
<dbReference type="InterPro" id="IPR002078">
    <property type="entry name" value="Sigma_54_int"/>
</dbReference>
<dbReference type="PANTHER" id="PTHR32071:SF38">
    <property type="entry name" value="PSP OPERON TRANSCRIPTIONAL ACTIVATOR"/>
    <property type="match status" value="1"/>
</dbReference>
<dbReference type="InterPro" id="IPR036634">
    <property type="entry name" value="PRD_sf"/>
</dbReference>
<evidence type="ECO:0000256" key="3">
    <source>
        <dbReference type="ARBA" id="ARBA00022840"/>
    </source>
</evidence>
<evidence type="ECO:0000259" key="5">
    <source>
        <dbReference type="PROSITE" id="PS51094"/>
    </source>
</evidence>
<dbReference type="Pfam" id="PF00874">
    <property type="entry name" value="PRD"/>
    <property type="match status" value="1"/>
</dbReference>
<proteinExistence type="predicted"/>
<dbReference type="InterPro" id="IPR036662">
    <property type="entry name" value="PTS_EIIA_man-typ_sf"/>
</dbReference>
<dbReference type="Gene3D" id="1.10.1790.10">
    <property type="entry name" value="PRD domain"/>
    <property type="match status" value="1"/>
</dbReference>
<dbReference type="CDD" id="cd00211">
    <property type="entry name" value="PTS_IIA_fru"/>
    <property type="match status" value="1"/>
</dbReference>
<evidence type="ECO:0000256" key="2">
    <source>
        <dbReference type="ARBA" id="ARBA00022741"/>
    </source>
</evidence>
<dbReference type="Gene3D" id="3.40.50.300">
    <property type="entry name" value="P-loop containing nucleotide triphosphate hydrolases"/>
    <property type="match status" value="1"/>
</dbReference>
<reference evidence="8" key="1">
    <citation type="submission" date="2022-12" db="EMBL/GenBank/DDBJ databases">
        <title>Peptostreptococcus.</title>
        <authorList>
            <person name="Lee S.H."/>
        </authorList>
    </citation>
    <scope>NUCLEOTIDE SEQUENCE</scope>
    <source>
        <strain evidence="8">CBA3647</strain>
    </source>
</reference>
<dbReference type="EMBL" id="CP114052">
    <property type="protein sequence ID" value="WAW14938.1"/>
    <property type="molecule type" value="Genomic_DNA"/>
</dbReference>
<dbReference type="InterPro" id="IPR002178">
    <property type="entry name" value="PTS_EIIA_type-2_dom"/>
</dbReference>